<dbReference type="CDD" id="cd01335">
    <property type="entry name" value="Radical_SAM"/>
    <property type="match status" value="1"/>
</dbReference>
<protein>
    <recommendedName>
        <fullName evidence="4">7-carboxy-7-deazaguanine synthase</fullName>
    </recommendedName>
</protein>
<dbReference type="PANTHER" id="PTHR42836">
    <property type="entry name" value="7-CARBOXY-7-DEAZAGUANINE SYNTHASE"/>
    <property type="match status" value="1"/>
</dbReference>
<evidence type="ECO:0000313" key="2">
    <source>
        <dbReference type="EMBL" id="GAA1961955.1"/>
    </source>
</evidence>
<reference evidence="2 3" key="1">
    <citation type="journal article" date="2019" name="Int. J. Syst. Evol. Microbiol.">
        <title>The Global Catalogue of Microorganisms (GCM) 10K type strain sequencing project: providing services to taxonomists for standard genome sequencing and annotation.</title>
        <authorList>
            <consortium name="The Broad Institute Genomics Platform"/>
            <consortium name="The Broad Institute Genome Sequencing Center for Infectious Disease"/>
            <person name="Wu L."/>
            <person name="Ma J."/>
        </authorList>
    </citation>
    <scope>NUCLEOTIDE SEQUENCE [LARGE SCALE GENOMIC DNA]</scope>
    <source>
        <strain evidence="2 3">JCM 14545</strain>
    </source>
</reference>
<keyword evidence="1" id="KW-0479">Metal-binding</keyword>
<sequence>MDRALVGDPGLVVISGGEPLLHQHQPAWTELLRKLARSAEIEIETNGTIAPAGATLHYQPFALRYNVSPKLTHSGDPEHRRIRPEVLERFSDSARASWKFVCATPADVDEVAELVDRYDLTGPVWISPEGTTSKTVLIHTRLIADHVIKRGFNLGTRLHVLAWGNERRR</sequence>
<dbReference type="Gene3D" id="3.20.20.70">
    <property type="entry name" value="Aldolase class I"/>
    <property type="match status" value="1"/>
</dbReference>
<evidence type="ECO:0000256" key="1">
    <source>
        <dbReference type="ARBA" id="ARBA00022485"/>
    </source>
</evidence>
<gene>
    <name evidence="2" type="ORF">GCM10009754_36340</name>
</gene>
<proteinExistence type="predicted"/>
<dbReference type="EMBL" id="BAAANN010000013">
    <property type="protein sequence ID" value="GAA1961955.1"/>
    <property type="molecule type" value="Genomic_DNA"/>
</dbReference>
<dbReference type="InterPro" id="IPR058240">
    <property type="entry name" value="rSAM_sf"/>
</dbReference>
<comment type="caution">
    <text evidence="2">The sequence shown here is derived from an EMBL/GenBank/DDBJ whole genome shotgun (WGS) entry which is preliminary data.</text>
</comment>
<evidence type="ECO:0008006" key="4">
    <source>
        <dbReference type="Google" id="ProtNLM"/>
    </source>
</evidence>
<dbReference type="InterPro" id="IPR013785">
    <property type="entry name" value="Aldolase_TIM"/>
</dbReference>
<keyword evidence="3" id="KW-1185">Reference proteome</keyword>
<accession>A0ABN2R1J7</accession>
<keyword evidence="1" id="KW-0004">4Fe-4S</keyword>
<dbReference type="PANTHER" id="PTHR42836:SF1">
    <property type="entry name" value="7-CARBOXY-7-DEAZAGUANINE SYNTHASE"/>
    <property type="match status" value="1"/>
</dbReference>
<dbReference type="Proteomes" id="UP001501116">
    <property type="component" value="Unassembled WGS sequence"/>
</dbReference>
<dbReference type="SUPFAM" id="SSF102114">
    <property type="entry name" value="Radical SAM enzymes"/>
    <property type="match status" value="1"/>
</dbReference>
<name>A0ABN2R1J7_9PSEU</name>
<keyword evidence="1" id="KW-0408">Iron</keyword>
<keyword evidence="1" id="KW-0411">Iron-sulfur</keyword>
<evidence type="ECO:0000313" key="3">
    <source>
        <dbReference type="Proteomes" id="UP001501116"/>
    </source>
</evidence>
<organism evidence="2 3">
    <name type="scientific">Amycolatopsis minnesotensis</name>
    <dbReference type="NCBI Taxonomy" id="337894"/>
    <lineage>
        <taxon>Bacteria</taxon>
        <taxon>Bacillati</taxon>
        <taxon>Actinomycetota</taxon>
        <taxon>Actinomycetes</taxon>
        <taxon>Pseudonocardiales</taxon>
        <taxon>Pseudonocardiaceae</taxon>
        <taxon>Amycolatopsis</taxon>
    </lineage>
</organism>